<dbReference type="AlphaFoldDB" id="X0WTJ8"/>
<feature type="domain" description="Response regulatory" evidence="2">
    <location>
        <begin position="6"/>
        <end position="120"/>
    </location>
</feature>
<keyword evidence="1" id="KW-0597">Phosphoprotein</keyword>
<dbReference type="SMART" id="SM00448">
    <property type="entry name" value="REC"/>
    <property type="match status" value="1"/>
</dbReference>
<evidence type="ECO:0000256" key="1">
    <source>
        <dbReference type="ARBA" id="ARBA00022553"/>
    </source>
</evidence>
<dbReference type="EMBL" id="BARS01033513">
    <property type="protein sequence ID" value="GAG26522.1"/>
    <property type="molecule type" value="Genomic_DNA"/>
</dbReference>
<accession>X0WTJ8</accession>
<dbReference type="InterPro" id="IPR001789">
    <property type="entry name" value="Sig_transdc_resp-reg_receiver"/>
</dbReference>
<dbReference type="SUPFAM" id="SSF52172">
    <property type="entry name" value="CheY-like"/>
    <property type="match status" value="1"/>
</dbReference>
<evidence type="ECO:0000259" key="2">
    <source>
        <dbReference type="PROSITE" id="PS50110"/>
    </source>
</evidence>
<dbReference type="PROSITE" id="PS50110">
    <property type="entry name" value="RESPONSE_REGULATORY"/>
    <property type="match status" value="1"/>
</dbReference>
<sequence>MTEKRKILVVDDQESMRVLLQDMLEAIGYEVTLAEGGEQALGILRESGFDLVLSDLNMPGMDGTALLRSVKSSTPELPVVIITGYGTFHTEKRVMREGADGYISKPCTLSKIDKTLAAIFGHKV</sequence>
<organism evidence="3">
    <name type="scientific">marine sediment metagenome</name>
    <dbReference type="NCBI Taxonomy" id="412755"/>
    <lineage>
        <taxon>unclassified sequences</taxon>
        <taxon>metagenomes</taxon>
        <taxon>ecological metagenomes</taxon>
    </lineage>
</organism>
<dbReference type="GO" id="GO:0000160">
    <property type="term" value="P:phosphorelay signal transduction system"/>
    <property type="evidence" value="ECO:0007669"/>
    <property type="project" value="InterPro"/>
</dbReference>
<name>X0WTJ8_9ZZZZ</name>
<gene>
    <name evidence="3" type="ORF">S01H1_51886</name>
</gene>
<protein>
    <recommendedName>
        <fullName evidence="2">Response regulatory domain-containing protein</fullName>
    </recommendedName>
</protein>
<evidence type="ECO:0000313" key="3">
    <source>
        <dbReference type="EMBL" id="GAG26522.1"/>
    </source>
</evidence>
<dbReference type="PANTHER" id="PTHR44591:SF3">
    <property type="entry name" value="RESPONSE REGULATORY DOMAIN-CONTAINING PROTEIN"/>
    <property type="match status" value="1"/>
</dbReference>
<dbReference type="InterPro" id="IPR011006">
    <property type="entry name" value="CheY-like_superfamily"/>
</dbReference>
<reference evidence="3" key="1">
    <citation type="journal article" date="2014" name="Front. Microbiol.">
        <title>High frequency of phylogenetically diverse reductive dehalogenase-homologous genes in deep subseafloor sedimentary metagenomes.</title>
        <authorList>
            <person name="Kawai M."/>
            <person name="Futagami T."/>
            <person name="Toyoda A."/>
            <person name="Takaki Y."/>
            <person name="Nishi S."/>
            <person name="Hori S."/>
            <person name="Arai W."/>
            <person name="Tsubouchi T."/>
            <person name="Morono Y."/>
            <person name="Uchiyama I."/>
            <person name="Ito T."/>
            <person name="Fujiyama A."/>
            <person name="Inagaki F."/>
            <person name="Takami H."/>
        </authorList>
    </citation>
    <scope>NUCLEOTIDE SEQUENCE</scope>
    <source>
        <strain evidence="3">Expedition CK06-06</strain>
    </source>
</reference>
<dbReference type="CDD" id="cd00156">
    <property type="entry name" value="REC"/>
    <property type="match status" value="1"/>
</dbReference>
<dbReference type="Gene3D" id="3.40.50.2300">
    <property type="match status" value="1"/>
</dbReference>
<dbReference type="Pfam" id="PF00072">
    <property type="entry name" value="Response_reg"/>
    <property type="match status" value="1"/>
</dbReference>
<proteinExistence type="predicted"/>
<comment type="caution">
    <text evidence="3">The sequence shown here is derived from an EMBL/GenBank/DDBJ whole genome shotgun (WGS) entry which is preliminary data.</text>
</comment>
<dbReference type="PANTHER" id="PTHR44591">
    <property type="entry name" value="STRESS RESPONSE REGULATOR PROTEIN 1"/>
    <property type="match status" value="1"/>
</dbReference>
<feature type="non-terminal residue" evidence="3">
    <location>
        <position position="124"/>
    </location>
</feature>
<dbReference type="InterPro" id="IPR050595">
    <property type="entry name" value="Bact_response_regulator"/>
</dbReference>